<dbReference type="Proteomes" id="UP001519273">
    <property type="component" value="Unassembled WGS sequence"/>
</dbReference>
<accession>A0ABS4H0I3</accession>
<sequence length="143" mass="16213">MKFSEIDESSWSELQPYLDTCLIPLTGLKGTEMPFEVTAALEKLRDFMDFVEIPFKGRIVTYPAIQYGRQEISSLISTVCRNVKSAGFKYAILVSTGSDISLGRIEEADLILNYQRFDGLEPKQISKQISSEIQQMWSENTLS</sequence>
<evidence type="ECO:0008006" key="3">
    <source>
        <dbReference type="Google" id="ProtNLM"/>
    </source>
</evidence>
<dbReference type="InterPro" id="IPR019615">
    <property type="entry name" value="DUF2487"/>
</dbReference>
<evidence type="ECO:0000313" key="2">
    <source>
        <dbReference type="Proteomes" id="UP001519273"/>
    </source>
</evidence>
<organism evidence="1 2">
    <name type="scientific">Paenibacillus sediminis</name>
    <dbReference type="NCBI Taxonomy" id="664909"/>
    <lineage>
        <taxon>Bacteria</taxon>
        <taxon>Bacillati</taxon>
        <taxon>Bacillota</taxon>
        <taxon>Bacilli</taxon>
        <taxon>Bacillales</taxon>
        <taxon>Paenibacillaceae</taxon>
        <taxon>Paenibacillus</taxon>
    </lineage>
</organism>
<gene>
    <name evidence="1" type="ORF">J2Z20_000643</name>
</gene>
<comment type="caution">
    <text evidence="1">The sequence shown here is derived from an EMBL/GenBank/DDBJ whole genome shotgun (WGS) entry which is preliminary data.</text>
</comment>
<dbReference type="EMBL" id="JAGGKP010000001">
    <property type="protein sequence ID" value="MBP1935782.1"/>
    <property type="molecule type" value="Genomic_DNA"/>
</dbReference>
<proteinExistence type="predicted"/>
<keyword evidence="2" id="KW-1185">Reference proteome</keyword>
<dbReference type="Pfam" id="PF10673">
    <property type="entry name" value="DUF2487"/>
    <property type="match status" value="1"/>
</dbReference>
<name>A0ABS4H0I3_9BACL</name>
<evidence type="ECO:0000313" key="1">
    <source>
        <dbReference type="EMBL" id="MBP1935782.1"/>
    </source>
</evidence>
<reference evidence="1 2" key="1">
    <citation type="submission" date="2021-03" db="EMBL/GenBank/DDBJ databases">
        <title>Genomic Encyclopedia of Type Strains, Phase IV (KMG-IV): sequencing the most valuable type-strain genomes for metagenomic binning, comparative biology and taxonomic classification.</title>
        <authorList>
            <person name="Goeker M."/>
        </authorList>
    </citation>
    <scope>NUCLEOTIDE SEQUENCE [LARGE SCALE GENOMIC DNA]</scope>
    <source>
        <strain evidence="1 2">DSM 23491</strain>
    </source>
</reference>
<protein>
    <recommendedName>
        <fullName evidence="3">DUF2487 family protein</fullName>
    </recommendedName>
</protein>
<dbReference type="RefSeq" id="WP_209845331.1">
    <property type="nucleotide sequence ID" value="NZ_CBCRVE010000001.1"/>
</dbReference>